<dbReference type="InterPro" id="IPR017938">
    <property type="entry name" value="Riboflavin_synthase-like_b-brl"/>
</dbReference>
<protein>
    <recommendedName>
        <fullName evidence="15">NADH-cytochrome b5 reductase</fullName>
        <ecNumber evidence="15">1.6.2.2</ecNumber>
    </recommendedName>
</protein>
<feature type="binding site" evidence="14">
    <location>
        <position position="138"/>
    </location>
    <ligand>
        <name>FAD</name>
        <dbReference type="ChEBI" id="CHEBI:57692"/>
    </ligand>
</feature>
<accession>A0A060TCD8</accession>
<feature type="binding site" evidence="14">
    <location>
        <position position="148"/>
    </location>
    <ligand>
        <name>FAD</name>
        <dbReference type="ChEBI" id="CHEBI:57692"/>
    </ligand>
</feature>
<evidence type="ECO:0000256" key="3">
    <source>
        <dbReference type="ARBA" id="ARBA00006105"/>
    </source>
</evidence>
<feature type="binding site" evidence="14">
    <location>
        <position position="189"/>
    </location>
    <ligand>
        <name>FAD</name>
        <dbReference type="ChEBI" id="CHEBI:57692"/>
    </ligand>
</feature>
<evidence type="ECO:0000256" key="2">
    <source>
        <dbReference type="ARBA" id="ARBA00004572"/>
    </source>
</evidence>
<dbReference type="SUPFAM" id="SSF52343">
    <property type="entry name" value="Ferredoxin reductase-like, C-terminal NADP-linked domain"/>
    <property type="match status" value="1"/>
</dbReference>
<keyword evidence="4 14" id="KW-0285">Flavoprotein</keyword>
<dbReference type="PRINTS" id="PR00406">
    <property type="entry name" value="CYTB5RDTASE"/>
</dbReference>
<evidence type="ECO:0000256" key="15">
    <source>
        <dbReference type="RuleBase" id="RU361226"/>
    </source>
</evidence>
<evidence type="ECO:0000256" key="10">
    <source>
        <dbReference type="ARBA" id="ARBA00023027"/>
    </source>
</evidence>
<dbReference type="PANTHER" id="PTHR19370:SF171">
    <property type="entry name" value="NADH-CYTOCHROME B5 REDUCTASE 2"/>
    <property type="match status" value="1"/>
</dbReference>
<dbReference type="AlphaFoldDB" id="A0A060TCD8"/>
<name>A0A060TCD8_BLAAD</name>
<evidence type="ECO:0000259" key="16">
    <source>
        <dbReference type="PROSITE" id="PS51384"/>
    </source>
</evidence>
<proteinExistence type="inferred from homology"/>
<dbReference type="PhylomeDB" id="A0A060TCD8"/>
<comment type="cofactor">
    <cofactor evidence="1 14 15">
        <name>FAD</name>
        <dbReference type="ChEBI" id="CHEBI:57692"/>
    </cofactor>
</comment>
<dbReference type="EC" id="1.6.2.2" evidence="15"/>
<keyword evidence="5" id="KW-0812">Transmembrane</keyword>
<dbReference type="EMBL" id="HG937694">
    <property type="protein sequence ID" value="CDP38618.1"/>
    <property type="molecule type" value="Genomic_DNA"/>
</dbReference>
<feature type="binding site" evidence="14">
    <location>
        <position position="122"/>
    </location>
    <ligand>
        <name>FAD</name>
        <dbReference type="ChEBI" id="CHEBI:57692"/>
    </ligand>
</feature>
<keyword evidence="11" id="KW-0496">Mitochondrion</keyword>
<comment type="subcellular location">
    <subcellularLocation>
        <location evidence="2">Mitochondrion outer membrane</location>
        <topology evidence="2">Single-pass membrane protein</topology>
    </subcellularLocation>
</comment>
<evidence type="ECO:0000256" key="6">
    <source>
        <dbReference type="ARBA" id="ARBA00022787"/>
    </source>
</evidence>
<dbReference type="InterPro" id="IPR001433">
    <property type="entry name" value="OxRdtase_FAD/NAD-bd"/>
</dbReference>
<gene>
    <name evidence="17" type="ORF">GNLVRS02_ARAD1D38698g</name>
</gene>
<evidence type="ECO:0000313" key="17">
    <source>
        <dbReference type="EMBL" id="CDP38618.1"/>
    </source>
</evidence>
<evidence type="ECO:0000256" key="9">
    <source>
        <dbReference type="ARBA" id="ARBA00023002"/>
    </source>
</evidence>
<keyword evidence="12" id="KW-0472">Membrane</keyword>
<feature type="binding site" evidence="14">
    <location>
        <position position="140"/>
    </location>
    <ligand>
        <name>FAD</name>
        <dbReference type="ChEBI" id="CHEBI:57692"/>
    </ligand>
</feature>
<comment type="similarity">
    <text evidence="3 15">Belongs to the flavoprotein pyridine nucleotide cytochrome reductase family.</text>
</comment>
<evidence type="ECO:0000256" key="5">
    <source>
        <dbReference type="ARBA" id="ARBA00022692"/>
    </source>
</evidence>
<dbReference type="PANTHER" id="PTHR19370">
    <property type="entry name" value="NADH-CYTOCHROME B5 REDUCTASE"/>
    <property type="match status" value="1"/>
</dbReference>
<dbReference type="PRINTS" id="PR00371">
    <property type="entry name" value="FPNCR"/>
</dbReference>
<dbReference type="PROSITE" id="PS51384">
    <property type="entry name" value="FAD_FR"/>
    <property type="match status" value="1"/>
</dbReference>
<dbReference type="SUPFAM" id="SSF63380">
    <property type="entry name" value="Riboflavin synthase domain-like"/>
    <property type="match status" value="1"/>
</dbReference>
<evidence type="ECO:0000256" key="7">
    <source>
        <dbReference type="ARBA" id="ARBA00022827"/>
    </source>
</evidence>
<dbReference type="InterPro" id="IPR039261">
    <property type="entry name" value="FNR_nucleotide-bd"/>
</dbReference>
<keyword evidence="8" id="KW-1133">Transmembrane helix</keyword>
<comment type="catalytic activity">
    <reaction evidence="13 15">
        <text>2 Fe(III)-[cytochrome b5] + NADH = 2 Fe(II)-[cytochrome b5] + NAD(+) + H(+)</text>
        <dbReference type="Rhea" id="RHEA:46680"/>
        <dbReference type="Rhea" id="RHEA-COMP:10438"/>
        <dbReference type="Rhea" id="RHEA-COMP:10439"/>
        <dbReference type="ChEBI" id="CHEBI:15378"/>
        <dbReference type="ChEBI" id="CHEBI:29033"/>
        <dbReference type="ChEBI" id="CHEBI:29034"/>
        <dbReference type="ChEBI" id="CHEBI:57540"/>
        <dbReference type="ChEBI" id="CHEBI:57945"/>
        <dbReference type="EC" id="1.6.2.2"/>
    </reaction>
</comment>
<keyword evidence="9 15" id="KW-0560">Oxidoreductase</keyword>
<feature type="binding site" evidence="14">
    <location>
        <position position="121"/>
    </location>
    <ligand>
        <name>FAD</name>
        <dbReference type="ChEBI" id="CHEBI:57692"/>
    </ligand>
</feature>
<feature type="binding site" evidence="14">
    <location>
        <position position="123"/>
    </location>
    <ligand>
        <name>FAD</name>
        <dbReference type="ChEBI" id="CHEBI:57692"/>
    </ligand>
</feature>
<dbReference type="Pfam" id="PF00970">
    <property type="entry name" value="FAD_binding_6"/>
    <property type="match status" value="1"/>
</dbReference>
<evidence type="ECO:0000256" key="1">
    <source>
        <dbReference type="ARBA" id="ARBA00001974"/>
    </source>
</evidence>
<feature type="binding site" evidence="14">
    <location>
        <position position="147"/>
    </location>
    <ligand>
        <name>FAD</name>
        <dbReference type="ChEBI" id="CHEBI:57692"/>
    </ligand>
</feature>
<evidence type="ECO:0000256" key="13">
    <source>
        <dbReference type="ARBA" id="ARBA00047682"/>
    </source>
</evidence>
<dbReference type="FunFam" id="3.40.50.80:FF:000009">
    <property type="entry name" value="NADH-cytochrome b5 reductase"/>
    <property type="match status" value="1"/>
</dbReference>
<evidence type="ECO:0000256" key="11">
    <source>
        <dbReference type="ARBA" id="ARBA00023128"/>
    </source>
</evidence>
<evidence type="ECO:0000256" key="14">
    <source>
        <dbReference type="PIRSR" id="PIRSR601834-1"/>
    </source>
</evidence>
<keyword evidence="10 15" id="KW-0520">NAD</keyword>
<reference evidence="17" key="1">
    <citation type="submission" date="2014-02" db="EMBL/GenBank/DDBJ databases">
        <authorList>
            <person name="Genoscope - CEA"/>
        </authorList>
    </citation>
    <scope>NUCLEOTIDE SEQUENCE</scope>
    <source>
        <strain evidence="17">LS3</strain>
    </source>
</reference>
<reference evidence="17" key="2">
    <citation type="submission" date="2014-06" db="EMBL/GenBank/DDBJ databases">
        <title>The complete genome of Blastobotrys (Arxula) adeninivorans LS3 - a yeast of biotechnological interest.</title>
        <authorList>
            <person name="Kunze G."/>
            <person name="Gaillardin C."/>
            <person name="Czernicka M."/>
            <person name="Durrens P."/>
            <person name="Martin T."/>
            <person name="Boer E."/>
            <person name="Gabaldon T."/>
            <person name="Cruz J."/>
            <person name="Talla E."/>
            <person name="Marck C."/>
            <person name="Goffeau A."/>
            <person name="Barbe V."/>
            <person name="Baret P."/>
            <person name="Baronian K."/>
            <person name="Beier S."/>
            <person name="Bleykasten C."/>
            <person name="Bode R."/>
            <person name="Casaregola S."/>
            <person name="Despons L."/>
            <person name="Fairhead C."/>
            <person name="Giersberg M."/>
            <person name="Gierski P."/>
            <person name="Hahnel U."/>
            <person name="Hartmann A."/>
            <person name="Jankowska D."/>
            <person name="Jubin C."/>
            <person name="Jung P."/>
            <person name="Lafontaine I."/>
            <person name="Leh-Louis V."/>
            <person name="Lemaire M."/>
            <person name="Marcet-Houben M."/>
            <person name="Mascher M."/>
            <person name="Morel G."/>
            <person name="Richard G.-F."/>
            <person name="Riechen J."/>
            <person name="Sacerdot C."/>
            <person name="Sarkar A."/>
            <person name="Savel G."/>
            <person name="Schacherer J."/>
            <person name="Sherman D."/>
            <person name="Straub M.-L."/>
            <person name="Stein N."/>
            <person name="Thierry A."/>
            <person name="Trautwein-Schult A."/>
            <person name="Westhof E."/>
            <person name="Worch S."/>
            <person name="Dujon B."/>
            <person name="Souciet J.-L."/>
            <person name="Wincker P."/>
            <person name="Scholz U."/>
            <person name="Neuveglise N."/>
        </authorList>
    </citation>
    <scope>NUCLEOTIDE SEQUENCE</scope>
    <source>
        <strain evidence="17">LS3</strain>
    </source>
</reference>
<dbReference type="GO" id="GO:0090524">
    <property type="term" value="F:cytochrome-b5 reductase activity, acting on NADH"/>
    <property type="evidence" value="ECO:0007669"/>
    <property type="project" value="UniProtKB-EC"/>
</dbReference>
<organism evidence="17">
    <name type="scientific">Blastobotrys adeninivorans</name>
    <name type="common">Yeast</name>
    <name type="synonym">Arxula adeninivorans</name>
    <dbReference type="NCBI Taxonomy" id="409370"/>
    <lineage>
        <taxon>Eukaryota</taxon>
        <taxon>Fungi</taxon>
        <taxon>Dikarya</taxon>
        <taxon>Ascomycota</taxon>
        <taxon>Saccharomycotina</taxon>
        <taxon>Dipodascomycetes</taxon>
        <taxon>Dipodascales</taxon>
        <taxon>Trichomonascaceae</taxon>
        <taxon>Blastobotrys</taxon>
    </lineage>
</organism>
<keyword evidence="7 14" id="KW-0274">FAD</keyword>
<evidence type="ECO:0000256" key="12">
    <source>
        <dbReference type="ARBA" id="ARBA00023136"/>
    </source>
</evidence>
<dbReference type="Gene3D" id="2.40.30.10">
    <property type="entry name" value="Translation factors"/>
    <property type="match status" value="1"/>
</dbReference>
<dbReference type="Pfam" id="PF00175">
    <property type="entry name" value="NAD_binding_1"/>
    <property type="match status" value="1"/>
</dbReference>
<feature type="domain" description="FAD-binding FR-type" evidence="16">
    <location>
        <begin position="68"/>
        <end position="172"/>
    </location>
</feature>
<sequence>MFSAIRGSIQRQVASTARAFSTTTTASQPRTWLPIASAALAATGMSAYYFSTSSASAESAKAALNGDNQWVDLKLVEAKDLSKNTKAFRFALPSNEYVLGLETAGCVLTKFTGANGKPVIRPYTPVSDPAQKGYVEFVIKVYEEGNMSKHIFSLKPDDTLAFKGPIQKYKWTPNLHKQIGLLGAGTGITPLYQLMHAIDSNPEDKTKVTLFYGNLTEEDILIKDKLDAIAKNKPDQFKVHYFVDKPSSKWDGNTGYITKDYLASNLFSPKEENVKVFVCGPPPFYKAVSGNKVSPSDQGELTGALAELGFSKDQVFKF</sequence>
<dbReference type="InterPro" id="IPR001834">
    <property type="entry name" value="CBR-like"/>
</dbReference>
<dbReference type="FunFam" id="2.40.30.10:FF:000032">
    <property type="entry name" value="NADH-cytochrome b5 reductase"/>
    <property type="match status" value="1"/>
</dbReference>
<keyword evidence="6" id="KW-1000">Mitochondrion outer membrane</keyword>
<evidence type="ECO:0000256" key="8">
    <source>
        <dbReference type="ARBA" id="ARBA00022989"/>
    </source>
</evidence>
<evidence type="ECO:0000256" key="4">
    <source>
        <dbReference type="ARBA" id="ARBA00022630"/>
    </source>
</evidence>
<dbReference type="Gene3D" id="3.40.50.80">
    <property type="entry name" value="Nucleotide-binding domain of ferredoxin-NADP reductase (FNR) module"/>
    <property type="match status" value="1"/>
</dbReference>
<dbReference type="GO" id="GO:0006696">
    <property type="term" value="P:ergosterol biosynthetic process"/>
    <property type="evidence" value="ECO:0007669"/>
    <property type="project" value="TreeGrafter"/>
</dbReference>
<dbReference type="GO" id="GO:0005741">
    <property type="term" value="C:mitochondrial outer membrane"/>
    <property type="evidence" value="ECO:0007669"/>
    <property type="project" value="UniProtKB-SubCell"/>
</dbReference>
<dbReference type="InterPro" id="IPR017927">
    <property type="entry name" value="FAD-bd_FR_type"/>
</dbReference>
<dbReference type="InterPro" id="IPR001709">
    <property type="entry name" value="Flavoprot_Pyr_Nucl_cyt_Rdtase"/>
</dbReference>
<dbReference type="InterPro" id="IPR008333">
    <property type="entry name" value="Cbr1-like_FAD-bd_dom"/>
</dbReference>
<dbReference type="CDD" id="cd06183">
    <property type="entry name" value="cyt_b5_reduct_like"/>
    <property type="match status" value="1"/>
</dbReference>